<dbReference type="EMBL" id="SLWB01000001">
    <property type="protein sequence ID" value="TCN73283.1"/>
    <property type="molecule type" value="Genomic_DNA"/>
</dbReference>
<accession>A0A4R2F045</accession>
<reference evidence="1 2" key="1">
    <citation type="submission" date="2019-03" db="EMBL/GenBank/DDBJ databases">
        <title>Genomic Encyclopedia of Archaeal and Bacterial Type Strains, Phase II (KMG-II): from individual species to whole genera.</title>
        <authorList>
            <person name="Goeker M."/>
        </authorList>
    </citation>
    <scope>NUCLEOTIDE SEQUENCE [LARGE SCALE GENOMIC DNA]</scope>
    <source>
        <strain evidence="1 2">RL-C</strain>
    </source>
</reference>
<comment type="caution">
    <text evidence="1">The sequence shown here is derived from an EMBL/GenBank/DDBJ whole genome shotgun (WGS) entry which is preliminary data.</text>
</comment>
<dbReference type="Proteomes" id="UP000294830">
    <property type="component" value="Unassembled WGS sequence"/>
</dbReference>
<evidence type="ECO:0000313" key="1">
    <source>
        <dbReference type="EMBL" id="TCN73283.1"/>
    </source>
</evidence>
<gene>
    <name evidence="1" type="ORF">CLV25_101505</name>
</gene>
<dbReference type="AlphaFoldDB" id="A0A4R2F045"/>
<proteinExistence type="predicted"/>
<organism evidence="1 2">
    <name type="scientific">Acetobacteroides hydrogenigenes</name>
    <dbReference type="NCBI Taxonomy" id="979970"/>
    <lineage>
        <taxon>Bacteria</taxon>
        <taxon>Pseudomonadati</taxon>
        <taxon>Bacteroidota</taxon>
        <taxon>Bacteroidia</taxon>
        <taxon>Bacteroidales</taxon>
        <taxon>Rikenellaceae</taxon>
        <taxon>Acetobacteroides</taxon>
    </lineage>
</organism>
<evidence type="ECO:0000313" key="2">
    <source>
        <dbReference type="Proteomes" id="UP000294830"/>
    </source>
</evidence>
<protein>
    <submittedName>
        <fullName evidence="1">Uncharacterized protein</fullName>
    </submittedName>
</protein>
<name>A0A4R2F045_9BACT</name>
<sequence length="43" mass="4902">MLKKEEVMASKFQCNLLEDRIMLGVVKGGLLKLQGKDFHSPLR</sequence>
<keyword evidence="2" id="KW-1185">Reference proteome</keyword>